<dbReference type="InterPro" id="IPR026820">
    <property type="entry name" value="VioB/RebD_dom"/>
</dbReference>
<dbReference type="InterPro" id="IPR012347">
    <property type="entry name" value="Ferritin-like"/>
</dbReference>
<name>A0A4Z0PX29_9BACT</name>
<dbReference type="RefSeq" id="WP_135464786.1">
    <property type="nucleotide sequence ID" value="NZ_SRLC01000002.1"/>
</dbReference>
<evidence type="ECO:0000313" key="2">
    <source>
        <dbReference type="EMBL" id="TGE22267.1"/>
    </source>
</evidence>
<dbReference type="Pfam" id="PF12902">
    <property type="entry name" value="Ferritin-like"/>
    <property type="match status" value="1"/>
</dbReference>
<reference evidence="2 3" key="1">
    <citation type="submission" date="2019-04" db="EMBL/GenBank/DDBJ databases">
        <authorList>
            <person name="Feng G."/>
            <person name="Zhang J."/>
            <person name="Zhu H."/>
        </authorList>
    </citation>
    <scope>NUCLEOTIDE SEQUENCE [LARGE SCALE GENOMIC DNA]</scope>
    <source>
        <strain evidence="2 3">JCM 31653</strain>
    </source>
</reference>
<evidence type="ECO:0000313" key="3">
    <source>
        <dbReference type="Proteomes" id="UP000297549"/>
    </source>
</evidence>
<evidence type="ECO:0000259" key="1">
    <source>
        <dbReference type="Pfam" id="PF12902"/>
    </source>
</evidence>
<sequence length="462" mass="51682">MPNSLQAVPRDLKAAIQQAIEIELSTIPIYLYTYYSINRVPDQNKIIADLTNRFIDRGLPTDQAAQRAQDVSVQIMVHANKAGATIMSVAVEEMLHMALACNLKRALVGMPKLVGKSPSQYPAQLRGHQPGLEIPLRGFGLAQLDVFKQIELPEQPKALLRAEPDPTRDWTSLGELYGWISAQITDNVTPPDFEQFKDEPQLGPNQGYYATNNVNTLYYDAEHKPRFTNRDADPKNPHGNVGDLIRIVDVKSALAAIDIIVEQGEGHVEKKGTGKDAGRPWQKYGDHTVDQEESHYQKYCQLYDELKDMLSEEGQLQDFSLLDYFVKPVPENPTTAGYPADIQTVSNLLNAVYTYLYMMTEACYRQEIPKQKEIFNFGMHKGMIFILSTLCDYITSLPLPWGGVAGPTFENYEFAPATSAKSQLVALFNKIPAALNPSQNVLARIQTLPDMDIVTKKVLSFA</sequence>
<proteinExistence type="predicted"/>
<gene>
    <name evidence="2" type="ORF">E5K00_18645</name>
</gene>
<dbReference type="PANTHER" id="PTHR34400:SF4">
    <property type="entry name" value="MEMBRANE PROTEIN"/>
    <property type="match status" value="1"/>
</dbReference>
<dbReference type="PANTHER" id="PTHR34400">
    <property type="match status" value="1"/>
</dbReference>
<dbReference type="AlphaFoldDB" id="A0A4Z0PX29"/>
<keyword evidence="3" id="KW-1185">Reference proteome</keyword>
<dbReference type="EMBL" id="SRLC01000002">
    <property type="protein sequence ID" value="TGE22267.1"/>
    <property type="molecule type" value="Genomic_DNA"/>
</dbReference>
<dbReference type="Proteomes" id="UP000297549">
    <property type="component" value="Unassembled WGS sequence"/>
</dbReference>
<protein>
    <recommendedName>
        <fullName evidence="1">Iminophenyl-pyruvate dimer synthase domain-containing protein</fullName>
    </recommendedName>
</protein>
<dbReference type="OrthoDB" id="9795032at2"/>
<organism evidence="2 3">
    <name type="scientific">Hymenobacter aquaticus</name>
    <dbReference type="NCBI Taxonomy" id="1867101"/>
    <lineage>
        <taxon>Bacteria</taxon>
        <taxon>Pseudomonadati</taxon>
        <taxon>Bacteroidota</taxon>
        <taxon>Cytophagia</taxon>
        <taxon>Cytophagales</taxon>
        <taxon>Hymenobacteraceae</taxon>
        <taxon>Hymenobacter</taxon>
    </lineage>
</organism>
<accession>A0A4Z0PX29</accession>
<comment type="caution">
    <text evidence="2">The sequence shown here is derived from an EMBL/GenBank/DDBJ whole genome shotgun (WGS) entry which is preliminary data.</text>
</comment>
<feature type="domain" description="Iminophenyl-pyruvate dimer synthase" evidence="1">
    <location>
        <begin position="16"/>
        <end position="303"/>
    </location>
</feature>
<dbReference type="Gene3D" id="1.20.1260.10">
    <property type="match status" value="1"/>
</dbReference>